<dbReference type="OrthoDB" id="9961435at2"/>
<proteinExistence type="predicted"/>
<feature type="transmembrane region" description="Helical" evidence="1">
    <location>
        <begin position="49"/>
        <end position="69"/>
    </location>
</feature>
<evidence type="ECO:0000313" key="3">
    <source>
        <dbReference type="Proteomes" id="UP000289775"/>
    </source>
</evidence>
<dbReference type="Proteomes" id="UP000289775">
    <property type="component" value="Unassembled WGS sequence"/>
</dbReference>
<feature type="transmembrane region" description="Helical" evidence="1">
    <location>
        <begin position="22"/>
        <end position="43"/>
    </location>
</feature>
<evidence type="ECO:0000313" key="2">
    <source>
        <dbReference type="EMBL" id="RYJ44366.1"/>
    </source>
</evidence>
<reference evidence="2 3" key="1">
    <citation type="submission" date="2014-12" db="EMBL/GenBank/DDBJ databases">
        <title>Genome sequence of Flavobacterium beibuense RSKm HC5.</title>
        <authorList>
            <person name="Kim J.F."/>
            <person name="Song J.Y."/>
            <person name="Kwak M.-J."/>
            <person name="Lee S.-W."/>
        </authorList>
    </citation>
    <scope>NUCLEOTIDE SEQUENCE [LARGE SCALE GENOMIC DNA]</scope>
    <source>
        <strain evidence="2 3">RSKm HC5</strain>
    </source>
</reference>
<dbReference type="AlphaFoldDB" id="A0A444WF16"/>
<keyword evidence="3" id="KW-1185">Reference proteome</keyword>
<gene>
    <name evidence="2" type="ORF">NU09_0976</name>
</gene>
<keyword evidence="1" id="KW-0812">Transmembrane</keyword>
<feature type="transmembrane region" description="Helical" evidence="1">
    <location>
        <begin position="81"/>
        <end position="104"/>
    </location>
</feature>
<dbReference type="RefSeq" id="WP_129750133.1">
    <property type="nucleotide sequence ID" value="NZ_JUIW01000003.1"/>
</dbReference>
<organism evidence="2 3">
    <name type="scientific">Flavobacterium beibuense</name>
    <dbReference type="NCBI Taxonomy" id="657326"/>
    <lineage>
        <taxon>Bacteria</taxon>
        <taxon>Pseudomonadati</taxon>
        <taxon>Bacteroidota</taxon>
        <taxon>Flavobacteriia</taxon>
        <taxon>Flavobacteriales</taxon>
        <taxon>Flavobacteriaceae</taxon>
        <taxon>Flavobacterium</taxon>
    </lineage>
</organism>
<keyword evidence="1" id="KW-1133">Transmembrane helix</keyword>
<comment type="caution">
    <text evidence="2">The sequence shown here is derived from an EMBL/GenBank/DDBJ whole genome shotgun (WGS) entry which is preliminary data.</text>
</comment>
<dbReference type="EMBL" id="JUIW01000003">
    <property type="protein sequence ID" value="RYJ44366.1"/>
    <property type="molecule type" value="Genomic_DNA"/>
</dbReference>
<feature type="transmembrane region" description="Helical" evidence="1">
    <location>
        <begin position="116"/>
        <end position="140"/>
    </location>
</feature>
<keyword evidence="1" id="KW-0472">Membrane</keyword>
<protein>
    <submittedName>
        <fullName evidence="2">Uncharacterized protein</fullName>
    </submittedName>
</protein>
<accession>A0A444WF16</accession>
<name>A0A444WF16_9FLAO</name>
<evidence type="ECO:0000256" key="1">
    <source>
        <dbReference type="SAM" id="Phobius"/>
    </source>
</evidence>
<sequence length="161" mass="18392">MNDLLSEEEFLQPKPYNPWKRLIMFYSIAAIQTFLLGLTIFLADDSGICILQSVIYGACVLFIPFVLVFGNKKFILSKNSIIALGLLILNFVYSLLFFIPAIIGSVLNANFPDREALAFALVIITSYIFTTPFIFIMKYFSLKRIKKENKTAVEKHIRDFS</sequence>